<reference evidence="10" key="1">
    <citation type="submission" date="2021-02" db="EMBL/GenBank/DDBJ databases">
        <authorList>
            <person name="Nowell W R."/>
        </authorList>
    </citation>
    <scope>NUCLEOTIDE SEQUENCE</scope>
</reference>
<dbReference type="PANTHER" id="PTHR24085">
    <property type="entry name" value="NUCLEAR HORMONE RECEPTOR"/>
    <property type="match status" value="1"/>
</dbReference>
<gene>
    <name evidence="10" type="ORF">SMN809_LOCUS31248</name>
    <name evidence="11" type="ORF">SMN809_LOCUS31258</name>
</gene>
<comment type="caution">
    <text evidence="10">The sequence shown here is derived from an EMBL/GenBank/DDBJ whole genome shotgun (WGS) entry which is preliminary data.</text>
</comment>
<dbReference type="GO" id="GO:0071376">
    <property type="term" value="P:cellular response to corticotropin-releasing hormone stimulus"/>
    <property type="evidence" value="ECO:0007669"/>
    <property type="project" value="TreeGrafter"/>
</dbReference>
<dbReference type="GO" id="GO:0000981">
    <property type="term" value="F:DNA-binding transcription factor activity, RNA polymerase II-specific"/>
    <property type="evidence" value="ECO:0007669"/>
    <property type="project" value="TreeGrafter"/>
</dbReference>
<dbReference type="GO" id="GO:0005634">
    <property type="term" value="C:nucleus"/>
    <property type="evidence" value="ECO:0007669"/>
    <property type="project" value="TreeGrafter"/>
</dbReference>
<accession>A0A8S2VWH5</accession>
<protein>
    <recommendedName>
        <fullName evidence="9">Nuclear receptor domain-containing protein</fullName>
    </recommendedName>
</protein>
<dbReference type="PRINTS" id="PR00047">
    <property type="entry name" value="STROIDFINGER"/>
</dbReference>
<dbReference type="Gene3D" id="3.30.50.10">
    <property type="entry name" value="Erythroid Transcription Factor GATA-1, subunit A"/>
    <property type="match status" value="1"/>
</dbReference>
<name>A0A8S2VWH5_9BILA</name>
<feature type="non-terminal residue" evidence="10">
    <location>
        <position position="1"/>
    </location>
</feature>
<dbReference type="InterPro" id="IPR013088">
    <property type="entry name" value="Znf_NHR/GATA"/>
</dbReference>
<dbReference type="PANTHER" id="PTHR24085:SF9">
    <property type="match status" value="1"/>
</dbReference>
<dbReference type="AlphaFoldDB" id="A0A8S2VWH5"/>
<dbReference type="Proteomes" id="UP000676336">
    <property type="component" value="Unassembled WGS sequence"/>
</dbReference>
<organism evidence="10 12">
    <name type="scientific">Rotaria magnacalcarata</name>
    <dbReference type="NCBI Taxonomy" id="392030"/>
    <lineage>
        <taxon>Eukaryota</taxon>
        <taxon>Metazoa</taxon>
        <taxon>Spiralia</taxon>
        <taxon>Gnathifera</taxon>
        <taxon>Rotifera</taxon>
        <taxon>Eurotatoria</taxon>
        <taxon>Bdelloidea</taxon>
        <taxon>Philodinida</taxon>
        <taxon>Philodinidae</taxon>
        <taxon>Rotaria</taxon>
    </lineage>
</organism>
<keyword evidence="3" id="KW-0862">Zinc</keyword>
<dbReference type="SMART" id="SM00399">
    <property type="entry name" value="ZnF_C4"/>
    <property type="match status" value="1"/>
</dbReference>
<keyword evidence="1" id="KW-0479">Metal-binding</keyword>
<dbReference type="EMBL" id="CAJOBI010061879">
    <property type="protein sequence ID" value="CAF4419012.1"/>
    <property type="molecule type" value="Genomic_DNA"/>
</dbReference>
<evidence type="ECO:0000256" key="7">
    <source>
        <dbReference type="ARBA" id="ARBA00023170"/>
    </source>
</evidence>
<dbReference type="Pfam" id="PF00105">
    <property type="entry name" value="zf-C4"/>
    <property type="match status" value="1"/>
</dbReference>
<keyword evidence="4" id="KW-0805">Transcription regulation</keyword>
<dbReference type="InterPro" id="IPR001628">
    <property type="entry name" value="Znf_hrmn_rcpt"/>
</dbReference>
<evidence type="ECO:0000313" key="11">
    <source>
        <dbReference type="EMBL" id="CAF4419012.1"/>
    </source>
</evidence>
<evidence type="ECO:0000256" key="3">
    <source>
        <dbReference type="ARBA" id="ARBA00022833"/>
    </source>
</evidence>
<dbReference type="GO" id="GO:0000978">
    <property type="term" value="F:RNA polymerase II cis-regulatory region sequence-specific DNA binding"/>
    <property type="evidence" value="ECO:0007669"/>
    <property type="project" value="TreeGrafter"/>
</dbReference>
<dbReference type="GO" id="GO:0035259">
    <property type="term" value="F:nuclear glucocorticoid receptor binding"/>
    <property type="evidence" value="ECO:0007669"/>
    <property type="project" value="TreeGrafter"/>
</dbReference>
<dbReference type="SUPFAM" id="SSF57716">
    <property type="entry name" value="Glucocorticoid receptor-like (DNA-binding domain)"/>
    <property type="match status" value="1"/>
</dbReference>
<evidence type="ECO:0000259" key="9">
    <source>
        <dbReference type="PROSITE" id="PS51030"/>
    </source>
</evidence>
<evidence type="ECO:0000256" key="5">
    <source>
        <dbReference type="ARBA" id="ARBA00023125"/>
    </source>
</evidence>
<sequence>ITKPAVSSPPPPARVYKPCVVCGDKSSGYHYGVSSCEGCKVRMSNFLFRYKFNRILFFSIGLFST</sequence>
<dbReference type="GO" id="GO:0005667">
    <property type="term" value="C:transcription regulator complex"/>
    <property type="evidence" value="ECO:0007669"/>
    <property type="project" value="TreeGrafter"/>
</dbReference>
<feature type="domain" description="Nuclear receptor" evidence="9">
    <location>
        <begin position="16"/>
        <end position="40"/>
    </location>
</feature>
<keyword evidence="8" id="KW-0539">Nucleus</keyword>
<dbReference type="GO" id="GO:0008270">
    <property type="term" value="F:zinc ion binding"/>
    <property type="evidence" value="ECO:0007669"/>
    <property type="project" value="UniProtKB-KW"/>
</dbReference>
<evidence type="ECO:0000256" key="4">
    <source>
        <dbReference type="ARBA" id="ARBA00023015"/>
    </source>
</evidence>
<dbReference type="EMBL" id="CAJOBI010061825">
    <property type="protein sequence ID" value="CAF4418810.1"/>
    <property type="molecule type" value="Genomic_DNA"/>
</dbReference>
<keyword evidence="7" id="KW-0675">Receptor</keyword>
<keyword evidence="2" id="KW-0863">Zinc-finger</keyword>
<dbReference type="PROSITE" id="PS51030">
    <property type="entry name" value="NUCLEAR_REC_DBD_2"/>
    <property type="match status" value="1"/>
</dbReference>
<keyword evidence="6" id="KW-0804">Transcription</keyword>
<evidence type="ECO:0000256" key="6">
    <source>
        <dbReference type="ARBA" id="ARBA00023163"/>
    </source>
</evidence>
<evidence type="ECO:0000256" key="2">
    <source>
        <dbReference type="ARBA" id="ARBA00022771"/>
    </source>
</evidence>
<keyword evidence="5" id="KW-0238">DNA-binding</keyword>
<evidence type="ECO:0000256" key="8">
    <source>
        <dbReference type="ARBA" id="ARBA00023242"/>
    </source>
</evidence>
<evidence type="ECO:0000313" key="12">
    <source>
        <dbReference type="Proteomes" id="UP000676336"/>
    </source>
</evidence>
<evidence type="ECO:0000256" key="1">
    <source>
        <dbReference type="ARBA" id="ARBA00022723"/>
    </source>
</evidence>
<proteinExistence type="predicted"/>
<evidence type="ECO:0000313" key="10">
    <source>
        <dbReference type="EMBL" id="CAF4418810.1"/>
    </source>
</evidence>